<accession>A0A1L8TRH2</accession>
<dbReference type="OrthoDB" id="2186254at2"/>
<proteinExistence type="predicted"/>
<keyword evidence="2" id="KW-1185">Reference proteome</keyword>
<reference evidence="1 2" key="1">
    <citation type="submission" date="2014-12" db="EMBL/GenBank/DDBJ databases">
        <title>Draft genome sequences of 29 type strains of Enterococci.</title>
        <authorList>
            <person name="Zhong Z."/>
            <person name="Sun Z."/>
            <person name="Liu W."/>
            <person name="Zhang W."/>
            <person name="Zhang H."/>
        </authorList>
    </citation>
    <scope>NUCLEOTIDE SEQUENCE [LARGE SCALE GENOMIC DNA]</scope>
    <source>
        <strain evidence="1 2">DSM 17122</strain>
    </source>
</reference>
<dbReference type="Proteomes" id="UP000182077">
    <property type="component" value="Unassembled WGS sequence"/>
</dbReference>
<protein>
    <submittedName>
        <fullName evidence="1">Uncharacterized protein</fullName>
    </submittedName>
</protein>
<gene>
    <name evidence="1" type="ORF">RV04_GL000080</name>
</gene>
<evidence type="ECO:0000313" key="1">
    <source>
        <dbReference type="EMBL" id="OJG46833.1"/>
    </source>
</evidence>
<dbReference type="STRING" id="249189.RV04_GL000080"/>
<evidence type="ECO:0000313" key="2">
    <source>
        <dbReference type="Proteomes" id="UP000182077"/>
    </source>
</evidence>
<dbReference type="EMBL" id="JXKQ01000001">
    <property type="protein sequence ID" value="OJG46833.1"/>
    <property type="molecule type" value="Genomic_DNA"/>
</dbReference>
<sequence>MKTEDDFFSYREWEKYLEEQQMKQELEENPDEIKKLSLVELNKLIEEDSTNEIAIERRRELLAQYKKERVTQIKEPKKTVVSKLKEKIKGANQE</sequence>
<organism evidence="1 2">
    <name type="scientific">Enterococcus hermanniensis</name>
    <dbReference type="NCBI Taxonomy" id="249189"/>
    <lineage>
        <taxon>Bacteria</taxon>
        <taxon>Bacillati</taxon>
        <taxon>Bacillota</taxon>
        <taxon>Bacilli</taxon>
        <taxon>Lactobacillales</taxon>
        <taxon>Enterococcaceae</taxon>
        <taxon>Enterococcus</taxon>
    </lineage>
</organism>
<dbReference type="AlphaFoldDB" id="A0A1L8TRH2"/>
<name>A0A1L8TRH2_9ENTE</name>
<comment type="caution">
    <text evidence="1">The sequence shown here is derived from an EMBL/GenBank/DDBJ whole genome shotgun (WGS) entry which is preliminary data.</text>
</comment>
<dbReference type="RefSeq" id="WP_071856501.1">
    <property type="nucleotide sequence ID" value="NZ_JBHSHK010000005.1"/>
</dbReference>